<accession>A0A4C1YYU5</accession>
<dbReference type="EMBL" id="BGZK01001502">
    <property type="protein sequence ID" value="GBP81248.1"/>
    <property type="molecule type" value="Genomic_DNA"/>
</dbReference>
<dbReference type="PANTHER" id="PTHR45913:SF5">
    <property type="entry name" value="GENERAL TRANSCRIPTION FACTOR II-I REPEAT DOMAIN-CONTAINING PROTEIN 2A-LIKE PROTEIN"/>
    <property type="match status" value="1"/>
</dbReference>
<name>A0A4C1YYU5_EUMVA</name>
<proteinExistence type="predicted"/>
<gene>
    <name evidence="1" type="primary">GTF2IRD2</name>
    <name evidence="1" type="ORF">EVAR_61454_1</name>
</gene>
<keyword evidence="2" id="KW-1185">Reference proteome</keyword>
<protein>
    <submittedName>
        <fullName evidence="1">General transcription factor II-I repeat domain-containing protein 2</fullName>
    </submittedName>
</protein>
<organism evidence="1 2">
    <name type="scientific">Eumeta variegata</name>
    <name type="common">Bagworm moth</name>
    <name type="synonym">Eumeta japonica</name>
    <dbReference type="NCBI Taxonomy" id="151549"/>
    <lineage>
        <taxon>Eukaryota</taxon>
        <taxon>Metazoa</taxon>
        <taxon>Ecdysozoa</taxon>
        <taxon>Arthropoda</taxon>
        <taxon>Hexapoda</taxon>
        <taxon>Insecta</taxon>
        <taxon>Pterygota</taxon>
        <taxon>Neoptera</taxon>
        <taxon>Endopterygota</taxon>
        <taxon>Lepidoptera</taxon>
        <taxon>Glossata</taxon>
        <taxon>Ditrysia</taxon>
        <taxon>Tineoidea</taxon>
        <taxon>Psychidae</taxon>
        <taxon>Oiketicinae</taxon>
        <taxon>Eumeta</taxon>
    </lineage>
</organism>
<comment type="caution">
    <text evidence="1">The sequence shown here is derived from an EMBL/GenBank/DDBJ whole genome shotgun (WGS) entry which is preliminary data.</text>
</comment>
<reference evidence="1 2" key="1">
    <citation type="journal article" date="2019" name="Commun. Biol.">
        <title>The bagworm genome reveals a unique fibroin gene that provides high tensile strength.</title>
        <authorList>
            <person name="Kono N."/>
            <person name="Nakamura H."/>
            <person name="Ohtoshi R."/>
            <person name="Tomita M."/>
            <person name="Numata K."/>
            <person name="Arakawa K."/>
        </authorList>
    </citation>
    <scope>NUCLEOTIDE SEQUENCE [LARGE SCALE GENOMIC DNA]</scope>
</reference>
<dbReference type="AlphaFoldDB" id="A0A4C1YYU5"/>
<evidence type="ECO:0000313" key="2">
    <source>
        <dbReference type="Proteomes" id="UP000299102"/>
    </source>
</evidence>
<dbReference type="Proteomes" id="UP000299102">
    <property type="component" value="Unassembled WGS sequence"/>
</dbReference>
<dbReference type="OrthoDB" id="1101576at2759"/>
<sequence length="101" mass="11680">MLKRFYEFRNEIADYMQIKNKPLSALGDPKWLYDLAFMVGLTGYLNDLNLELQKNKDSFGCDKAMLWPAGLATENGLDPWDAVYSQNTNVKKQLLLLRFAQ</sequence>
<dbReference type="PANTHER" id="PTHR45913">
    <property type="entry name" value="EPM2A-INTERACTING PROTEIN 1"/>
    <property type="match status" value="1"/>
</dbReference>
<dbReference type="STRING" id="151549.A0A4C1YYU5"/>
<evidence type="ECO:0000313" key="1">
    <source>
        <dbReference type="EMBL" id="GBP81248.1"/>
    </source>
</evidence>